<comment type="similarity">
    <text evidence="2">Belongs to the bacterial solute-binding protein 8 family.</text>
</comment>
<comment type="caution">
    <text evidence="7">The sequence shown here is derived from an EMBL/GenBank/DDBJ whole genome shotgun (WGS) entry which is preliminary data.</text>
</comment>
<comment type="subcellular location">
    <subcellularLocation>
        <location evidence="1">Cell envelope</location>
    </subcellularLocation>
</comment>
<accession>A0A4R1NER0</accession>
<evidence type="ECO:0000256" key="4">
    <source>
        <dbReference type="ARBA" id="ARBA00022496"/>
    </source>
</evidence>
<keyword evidence="4" id="KW-0410">Iron transport</keyword>
<dbReference type="PANTHER" id="PTHR30532:SF24">
    <property type="entry name" value="FERRIC ENTEROBACTIN-BINDING PERIPLASMIC PROTEIN FEPB"/>
    <property type="match status" value="1"/>
</dbReference>
<name>A0A4R1NER0_9GAMM</name>
<dbReference type="GO" id="GO:1901678">
    <property type="term" value="P:iron coordination entity transport"/>
    <property type="evidence" value="ECO:0007669"/>
    <property type="project" value="UniProtKB-ARBA"/>
</dbReference>
<dbReference type="EMBL" id="SJOI01000001">
    <property type="protein sequence ID" value="TCL05962.1"/>
    <property type="molecule type" value="Genomic_DNA"/>
</dbReference>
<evidence type="ECO:0000256" key="2">
    <source>
        <dbReference type="ARBA" id="ARBA00008814"/>
    </source>
</evidence>
<dbReference type="Proteomes" id="UP000294555">
    <property type="component" value="Unassembled WGS sequence"/>
</dbReference>
<dbReference type="CDD" id="cd01146">
    <property type="entry name" value="FhuD"/>
    <property type="match status" value="1"/>
</dbReference>
<keyword evidence="4" id="KW-0408">Iron</keyword>
<dbReference type="RefSeq" id="WP_132924965.1">
    <property type="nucleotide sequence ID" value="NZ_SJOI01000001.1"/>
</dbReference>
<sequence>MPGLLSTHRVIIPLLALLLLILAPGWCPASEGWPRQIAGAQGDITLPRMPQRIVSTSVTLTGTLLAIGAPVIASGATTPNNAVADGQGFLRQWGEVAQRRGVKRLYIGEPDAEAIAAQAPDLIIIAATGGDSALRLHDQLSAIAPVLVVNYDNQSWQQVAVELGRATGREDDAEKIVKEFDSRRQALRQRLALPPQPVSALVYHRDGKAANLWTADSPQGRLLLQLGFVLAVPPDNLAQSHSMGRRGDILQLSGENLADGLNGESLLLFAADEADADALLANPFLAHLPSVRNRRVYALGRDTFRLDYYSASHVLTTLEHYFVQG</sequence>
<gene>
    <name evidence="7" type="ORF">EZJ58_4186</name>
</gene>
<dbReference type="AlphaFoldDB" id="A0A4R1NER0"/>
<keyword evidence="8" id="KW-1185">Reference proteome</keyword>
<evidence type="ECO:0000256" key="5">
    <source>
        <dbReference type="ARBA" id="ARBA00022729"/>
    </source>
</evidence>
<dbReference type="SUPFAM" id="SSF53807">
    <property type="entry name" value="Helical backbone' metal receptor"/>
    <property type="match status" value="1"/>
</dbReference>
<evidence type="ECO:0000256" key="3">
    <source>
        <dbReference type="ARBA" id="ARBA00022448"/>
    </source>
</evidence>
<dbReference type="FunFam" id="3.40.50.1980:FF:000009">
    <property type="entry name" value="Iron-enterobactin transporter periplasmic binding protein"/>
    <property type="match status" value="1"/>
</dbReference>
<dbReference type="InterPro" id="IPR051313">
    <property type="entry name" value="Bact_iron-sidero_bind"/>
</dbReference>
<dbReference type="Pfam" id="PF01497">
    <property type="entry name" value="Peripla_BP_2"/>
    <property type="match status" value="1"/>
</dbReference>
<dbReference type="NCBIfam" id="NF008200">
    <property type="entry name" value="PRK10957.1"/>
    <property type="match status" value="1"/>
</dbReference>
<dbReference type="GO" id="GO:0030288">
    <property type="term" value="C:outer membrane-bounded periplasmic space"/>
    <property type="evidence" value="ECO:0007669"/>
    <property type="project" value="TreeGrafter"/>
</dbReference>
<reference evidence="7 8" key="1">
    <citation type="submission" date="2019-02" db="EMBL/GenBank/DDBJ databases">
        <title>Investigation of anaerobic lignin degradation for improved lignocellulosic biofuels.</title>
        <authorList>
            <person name="Deangelis K."/>
        </authorList>
    </citation>
    <scope>NUCLEOTIDE SEQUENCE [LARGE SCALE GENOMIC DNA]</scope>
    <source>
        <strain evidence="7 8">159R</strain>
    </source>
</reference>
<organism evidence="7 8">
    <name type="scientific">Sodalis ligni</name>
    <dbReference type="NCBI Taxonomy" id="2697027"/>
    <lineage>
        <taxon>Bacteria</taxon>
        <taxon>Pseudomonadati</taxon>
        <taxon>Pseudomonadota</taxon>
        <taxon>Gammaproteobacteria</taxon>
        <taxon>Enterobacterales</taxon>
        <taxon>Bruguierivoracaceae</taxon>
        <taxon>Sodalis</taxon>
    </lineage>
</organism>
<dbReference type="InterPro" id="IPR002491">
    <property type="entry name" value="ABC_transptr_periplasmic_BD"/>
</dbReference>
<evidence type="ECO:0000313" key="7">
    <source>
        <dbReference type="EMBL" id="TCL05962.1"/>
    </source>
</evidence>
<evidence type="ECO:0000313" key="8">
    <source>
        <dbReference type="Proteomes" id="UP000294555"/>
    </source>
</evidence>
<protein>
    <submittedName>
        <fullName evidence="7">Iron complex transport system substrate-binding protein</fullName>
    </submittedName>
</protein>
<evidence type="ECO:0000259" key="6">
    <source>
        <dbReference type="PROSITE" id="PS50983"/>
    </source>
</evidence>
<evidence type="ECO:0000256" key="1">
    <source>
        <dbReference type="ARBA" id="ARBA00004196"/>
    </source>
</evidence>
<proteinExistence type="inferred from homology"/>
<keyword evidence="4" id="KW-0406">Ion transport</keyword>
<dbReference type="Gene3D" id="3.40.50.1980">
    <property type="entry name" value="Nitrogenase molybdenum iron protein domain"/>
    <property type="match status" value="2"/>
</dbReference>
<dbReference type="PANTHER" id="PTHR30532">
    <property type="entry name" value="IRON III DICITRATE-BINDING PERIPLASMIC PROTEIN"/>
    <property type="match status" value="1"/>
</dbReference>
<feature type="domain" description="Fe/B12 periplasmic-binding" evidence="6">
    <location>
        <begin position="52"/>
        <end position="325"/>
    </location>
</feature>
<dbReference type="PROSITE" id="PS50983">
    <property type="entry name" value="FE_B12_PBP"/>
    <property type="match status" value="1"/>
</dbReference>
<keyword evidence="3" id="KW-0813">Transport</keyword>
<keyword evidence="5" id="KW-0732">Signal</keyword>
<dbReference type="OrthoDB" id="9793175at2"/>